<dbReference type="Proteomes" id="UP000622245">
    <property type="component" value="Unassembled WGS sequence"/>
</dbReference>
<organism evidence="1 2">
    <name type="scientific">Micromonospora tarensis</name>
    <dbReference type="NCBI Taxonomy" id="2806100"/>
    <lineage>
        <taxon>Bacteria</taxon>
        <taxon>Bacillati</taxon>
        <taxon>Actinomycetota</taxon>
        <taxon>Actinomycetes</taxon>
        <taxon>Micromonosporales</taxon>
        <taxon>Micromonosporaceae</taxon>
        <taxon>Micromonospora</taxon>
    </lineage>
</organism>
<accession>A0ABS1YCI0</accession>
<dbReference type="EMBL" id="JAEVHL010000017">
    <property type="protein sequence ID" value="MBM0275126.1"/>
    <property type="molecule type" value="Genomic_DNA"/>
</dbReference>
<evidence type="ECO:0000313" key="2">
    <source>
        <dbReference type="Proteomes" id="UP000622245"/>
    </source>
</evidence>
<evidence type="ECO:0008006" key="3">
    <source>
        <dbReference type="Google" id="ProtNLM"/>
    </source>
</evidence>
<gene>
    <name evidence="1" type="ORF">JM949_06465</name>
</gene>
<evidence type="ECO:0000313" key="1">
    <source>
        <dbReference type="EMBL" id="MBM0275126.1"/>
    </source>
</evidence>
<protein>
    <recommendedName>
        <fullName evidence="3">DUF3574 domain-containing protein</fullName>
    </recommendedName>
</protein>
<name>A0ABS1YCI0_9ACTN</name>
<comment type="caution">
    <text evidence="1">The sequence shown here is derived from an EMBL/GenBank/DDBJ whole genome shotgun (WGS) entry which is preliminary data.</text>
</comment>
<keyword evidence="2" id="KW-1185">Reference proteome</keyword>
<sequence length="108" mass="11542">MSAAVVYISIGNSDDKLSQAAWSEFYKAVSHAVHEAANAQFGAVHGQWVSEPVSAWQNACWALQLPVDINVIADLKDELAGLARGFGQESIAWAVAPETEFIGPGDEL</sequence>
<reference evidence="1 2" key="1">
    <citation type="submission" date="2021-01" db="EMBL/GenBank/DDBJ databases">
        <title>Draft genome sequence of Micromonospora sp. strain STR1s_6.</title>
        <authorList>
            <person name="Karlyshev A."/>
            <person name="Jawad R."/>
        </authorList>
    </citation>
    <scope>NUCLEOTIDE SEQUENCE [LARGE SCALE GENOMIC DNA]</scope>
    <source>
        <strain evidence="1 2">STR1S-6</strain>
    </source>
</reference>
<dbReference type="RefSeq" id="WP_203147532.1">
    <property type="nucleotide sequence ID" value="NZ_JAEVHL010000017.1"/>
</dbReference>
<proteinExistence type="predicted"/>